<keyword evidence="2" id="KW-0677">Repeat</keyword>
<evidence type="ECO:0000256" key="3">
    <source>
        <dbReference type="ARBA" id="ARBA00022771"/>
    </source>
</evidence>
<keyword evidence="8" id="KW-1185">Reference proteome</keyword>
<dbReference type="PANTHER" id="PTHR24403:SF67">
    <property type="entry name" value="FI01116P-RELATED"/>
    <property type="match status" value="1"/>
</dbReference>
<name>A0A834M523_RHYFE</name>
<dbReference type="SUPFAM" id="SSF57667">
    <property type="entry name" value="beta-beta-alpha zinc fingers"/>
    <property type="match status" value="1"/>
</dbReference>
<dbReference type="GO" id="GO:0008270">
    <property type="term" value="F:zinc ion binding"/>
    <property type="evidence" value="ECO:0007669"/>
    <property type="project" value="UniProtKB-KW"/>
</dbReference>
<sequence>MYRSKTALNRHLRYDCGQEKQFVCHVYGCKYKAFQKVHLSNHLAMRHVLDKFVCPYCWKEYKNKNTLKVHQAFDCRNCRKYDCPLCEFRCKRKYNLKQHIRKRHINCRSGYPA</sequence>
<dbReference type="GO" id="GO:0045944">
    <property type="term" value="P:positive regulation of transcription by RNA polymerase II"/>
    <property type="evidence" value="ECO:0007669"/>
    <property type="project" value="TreeGrafter"/>
</dbReference>
<dbReference type="Pfam" id="PF00096">
    <property type="entry name" value="zf-C2H2"/>
    <property type="match status" value="2"/>
</dbReference>
<dbReference type="PROSITE" id="PS50157">
    <property type="entry name" value="ZINC_FINGER_C2H2_2"/>
    <property type="match status" value="1"/>
</dbReference>
<dbReference type="InterPro" id="IPR013087">
    <property type="entry name" value="Znf_C2H2_type"/>
</dbReference>
<gene>
    <name evidence="7" type="ORF">GWI33_014870</name>
</gene>
<reference evidence="7" key="1">
    <citation type="submission" date="2020-08" db="EMBL/GenBank/DDBJ databases">
        <title>Genome sequencing and assembly of the red palm weevil Rhynchophorus ferrugineus.</title>
        <authorList>
            <person name="Dias G.B."/>
            <person name="Bergman C.M."/>
            <person name="Manee M."/>
        </authorList>
    </citation>
    <scope>NUCLEOTIDE SEQUENCE</scope>
    <source>
        <strain evidence="7">AA-2017</strain>
        <tissue evidence="7">Whole larva</tissue>
    </source>
</reference>
<dbReference type="Proteomes" id="UP000625711">
    <property type="component" value="Unassembled WGS sequence"/>
</dbReference>
<evidence type="ECO:0000313" key="7">
    <source>
        <dbReference type="EMBL" id="KAF7272321.1"/>
    </source>
</evidence>
<dbReference type="Gene3D" id="3.30.160.60">
    <property type="entry name" value="Classic Zinc Finger"/>
    <property type="match status" value="2"/>
</dbReference>
<evidence type="ECO:0000256" key="1">
    <source>
        <dbReference type="ARBA" id="ARBA00022723"/>
    </source>
</evidence>
<dbReference type="SMART" id="SM00355">
    <property type="entry name" value="ZnF_C2H2"/>
    <property type="match status" value="3"/>
</dbReference>
<evidence type="ECO:0000256" key="5">
    <source>
        <dbReference type="PROSITE-ProRule" id="PRU00042"/>
    </source>
</evidence>
<dbReference type="PANTHER" id="PTHR24403">
    <property type="entry name" value="ZINC FINGER PROTEIN"/>
    <property type="match status" value="1"/>
</dbReference>
<dbReference type="EMBL" id="JAACXV010013785">
    <property type="protein sequence ID" value="KAF7272321.1"/>
    <property type="molecule type" value="Genomic_DNA"/>
</dbReference>
<dbReference type="AlphaFoldDB" id="A0A834M523"/>
<proteinExistence type="predicted"/>
<dbReference type="PROSITE" id="PS00028">
    <property type="entry name" value="ZINC_FINGER_C2H2_1"/>
    <property type="match status" value="1"/>
</dbReference>
<protein>
    <recommendedName>
        <fullName evidence="6">C2H2-type domain-containing protein</fullName>
    </recommendedName>
</protein>
<feature type="domain" description="C2H2-type" evidence="6">
    <location>
        <begin position="81"/>
        <end position="109"/>
    </location>
</feature>
<organism evidence="7 8">
    <name type="scientific">Rhynchophorus ferrugineus</name>
    <name type="common">Red palm weevil</name>
    <name type="synonym">Curculio ferrugineus</name>
    <dbReference type="NCBI Taxonomy" id="354439"/>
    <lineage>
        <taxon>Eukaryota</taxon>
        <taxon>Metazoa</taxon>
        <taxon>Ecdysozoa</taxon>
        <taxon>Arthropoda</taxon>
        <taxon>Hexapoda</taxon>
        <taxon>Insecta</taxon>
        <taxon>Pterygota</taxon>
        <taxon>Neoptera</taxon>
        <taxon>Endopterygota</taxon>
        <taxon>Coleoptera</taxon>
        <taxon>Polyphaga</taxon>
        <taxon>Cucujiformia</taxon>
        <taxon>Curculionidae</taxon>
        <taxon>Dryophthorinae</taxon>
        <taxon>Rhynchophorus</taxon>
    </lineage>
</organism>
<evidence type="ECO:0000259" key="6">
    <source>
        <dbReference type="PROSITE" id="PS50157"/>
    </source>
</evidence>
<dbReference type="GO" id="GO:0005634">
    <property type="term" value="C:nucleus"/>
    <property type="evidence" value="ECO:0007669"/>
    <property type="project" value="TreeGrafter"/>
</dbReference>
<dbReference type="OrthoDB" id="10004641at2759"/>
<dbReference type="InterPro" id="IPR050688">
    <property type="entry name" value="Zinc_finger/UBP_domain"/>
</dbReference>
<keyword evidence="4" id="KW-0862">Zinc</keyword>
<accession>A0A834M523</accession>
<evidence type="ECO:0000313" key="8">
    <source>
        <dbReference type="Proteomes" id="UP000625711"/>
    </source>
</evidence>
<comment type="caution">
    <text evidence="7">The sequence shown here is derived from an EMBL/GenBank/DDBJ whole genome shotgun (WGS) entry which is preliminary data.</text>
</comment>
<evidence type="ECO:0000256" key="4">
    <source>
        <dbReference type="ARBA" id="ARBA00022833"/>
    </source>
</evidence>
<keyword evidence="3 5" id="KW-0863">Zinc-finger</keyword>
<keyword evidence="1" id="KW-0479">Metal-binding</keyword>
<evidence type="ECO:0000256" key="2">
    <source>
        <dbReference type="ARBA" id="ARBA00022737"/>
    </source>
</evidence>
<dbReference type="InterPro" id="IPR036236">
    <property type="entry name" value="Znf_C2H2_sf"/>
</dbReference>